<dbReference type="STRING" id="47871.GA0070608_0979"/>
<protein>
    <submittedName>
        <fullName evidence="1">Uncharacterized protein</fullName>
    </submittedName>
</protein>
<organism evidence="1 3">
    <name type="scientific">Micromonospora peucetia</name>
    <dbReference type="NCBI Taxonomy" id="47871"/>
    <lineage>
        <taxon>Bacteria</taxon>
        <taxon>Bacillati</taxon>
        <taxon>Actinomycetota</taxon>
        <taxon>Actinomycetes</taxon>
        <taxon>Micromonosporales</taxon>
        <taxon>Micromonosporaceae</taxon>
        <taxon>Micromonospora</taxon>
    </lineage>
</organism>
<evidence type="ECO:0000313" key="2">
    <source>
        <dbReference type="EMBL" id="WSA33900.1"/>
    </source>
</evidence>
<sequence>MLTYYVIYRDDAKVRPAGIFVMDPVTEAAILWNHRQGAWTYDPSLVVRFLDDYRNLDRYENVDRSTVEGLVQEITGGASLPDDDSIMSMLQKGIQLAE</sequence>
<evidence type="ECO:0000313" key="1">
    <source>
        <dbReference type="EMBL" id="SCL52204.1"/>
    </source>
</evidence>
<dbReference type="Proteomes" id="UP000199343">
    <property type="component" value="Unassembled WGS sequence"/>
</dbReference>
<name>A0A1C6UE03_9ACTN</name>
<reference evidence="2 4" key="2">
    <citation type="submission" date="2022-10" db="EMBL/GenBank/DDBJ databases">
        <title>The complete genomes of actinobacterial strains from the NBC collection.</title>
        <authorList>
            <person name="Joergensen T.S."/>
            <person name="Alvarez Arevalo M."/>
            <person name="Sterndorff E.B."/>
            <person name="Faurdal D."/>
            <person name="Vuksanovic O."/>
            <person name="Mourched A.-S."/>
            <person name="Charusanti P."/>
            <person name="Shaw S."/>
            <person name="Blin K."/>
            <person name="Weber T."/>
        </authorList>
    </citation>
    <scope>NUCLEOTIDE SEQUENCE [LARGE SCALE GENOMIC DNA]</scope>
    <source>
        <strain evidence="2 4">NBC 01809</strain>
    </source>
</reference>
<keyword evidence="4" id="KW-1185">Reference proteome</keyword>
<dbReference type="RefSeq" id="WP_141719408.1">
    <property type="nucleotide sequence ID" value="NZ_CP109071.1"/>
</dbReference>
<evidence type="ECO:0000313" key="3">
    <source>
        <dbReference type="Proteomes" id="UP000199343"/>
    </source>
</evidence>
<dbReference type="EMBL" id="FMIC01000002">
    <property type="protein sequence ID" value="SCL52204.1"/>
    <property type="molecule type" value="Genomic_DNA"/>
</dbReference>
<proteinExistence type="predicted"/>
<dbReference type="AlphaFoldDB" id="A0A1C6UE03"/>
<reference evidence="1 3" key="1">
    <citation type="submission" date="2016-06" db="EMBL/GenBank/DDBJ databases">
        <authorList>
            <person name="Kjaerup R.B."/>
            <person name="Dalgaard T.S."/>
            <person name="Juul-Madsen H.R."/>
        </authorList>
    </citation>
    <scope>NUCLEOTIDE SEQUENCE [LARGE SCALE GENOMIC DNA]</scope>
    <source>
        <strain evidence="1 3">DSM 43363</strain>
    </source>
</reference>
<dbReference type="EMBL" id="CP109071">
    <property type="protein sequence ID" value="WSA33900.1"/>
    <property type="molecule type" value="Genomic_DNA"/>
</dbReference>
<dbReference type="OrthoDB" id="4552270at2"/>
<dbReference type="Proteomes" id="UP001334804">
    <property type="component" value="Chromosome"/>
</dbReference>
<accession>A0A1C6UE03</accession>
<gene>
    <name evidence="1" type="ORF">GA0070608_0979</name>
    <name evidence="2" type="ORF">OIE14_07595</name>
</gene>
<evidence type="ECO:0000313" key="4">
    <source>
        <dbReference type="Proteomes" id="UP001334804"/>
    </source>
</evidence>